<keyword evidence="5" id="KW-0963">Cytoplasm</keyword>
<dbReference type="InterPro" id="IPR002938">
    <property type="entry name" value="FAD-bd"/>
</dbReference>
<dbReference type="PANTHER" id="PTHR46972">
    <property type="entry name" value="MONOOXYGENASE ASQM-RELATED"/>
    <property type="match status" value="1"/>
</dbReference>
<reference evidence="7 8" key="1">
    <citation type="submission" date="2018-02" db="EMBL/GenBank/DDBJ databases">
        <title>The draft genome of Phyllobacterium myrsinacearum DSM5892.</title>
        <authorList>
            <person name="Li L."/>
            <person name="Liu L."/>
            <person name="Zhang X."/>
            <person name="Wang T."/>
        </authorList>
    </citation>
    <scope>NUCLEOTIDE SEQUENCE [LARGE SCALE GENOMIC DNA]</scope>
    <source>
        <strain evidence="7 8">DSM 5892</strain>
    </source>
</reference>
<evidence type="ECO:0000256" key="4">
    <source>
        <dbReference type="ARBA" id="ARBA00023033"/>
    </source>
</evidence>
<dbReference type="GO" id="GO:0004497">
    <property type="term" value="F:monooxygenase activity"/>
    <property type="evidence" value="ECO:0007669"/>
    <property type="project" value="UniProtKB-UniRule"/>
</dbReference>
<accession>A0A2S9JBQ8</accession>
<feature type="binding site" evidence="5">
    <location>
        <position position="104"/>
    </location>
    <ligand>
        <name>FAD</name>
        <dbReference type="ChEBI" id="CHEBI:57692"/>
    </ligand>
</feature>
<feature type="binding site" evidence="5">
    <location>
        <position position="49"/>
    </location>
    <ligand>
        <name>FAD</name>
        <dbReference type="ChEBI" id="CHEBI:57692"/>
    </ligand>
</feature>
<keyword evidence="8" id="KW-1185">Reference proteome</keyword>
<comment type="catalytic activity">
    <reaction evidence="5">
        <text>a tetracycline + NADPH + O2 + H(+) = an 11a-hydroxytetracycline + NADP(+) + H2O</text>
        <dbReference type="Rhea" id="RHEA:61444"/>
        <dbReference type="ChEBI" id="CHEBI:15377"/>
        <dbReference type="ChEBI" id="CHEBI:15378"/>
        <dbReference type="ChEBI" id="CHEBI:15379"/>
        <dbReference type="ChEBI" id="CHEBI:57783"/>
        <dbReference type="ChEBI" id="CHEBI:58349"/>
        <dbReference type="ChEBI" id="CHEBI:144644"/>
        <dbReference type="ChEBI" id="CHEBI:144645"/>
    </reaction>
</comment>
<comment type="caution">
    <text evidence="7">The sequence shown here is derived from an EMBL/GenBank/DDBJ whole genome shotgun (WGS) entry which is preliminary data.</text>
</comment>
<dbReference type="Pfam" id="PF01494">
    <property type="entry name" value="FAD_binding_3"/>
    <property type="match status" value="1"/>
</dbReference>
<keyword evidence="5" id="KW-0547">Nucleotide-binding</keyword>
<evidence type="ECO:0000256" key="2">
    <source>
        <dbReference type="ARBA" id="ARBA00022827"/>
    </source>
</evidence>
<feature type="domain" description="FAD-binding" evidence="6">
    <location>
        <begin position="5"/>
        <end position="315"/>
    </location>
</feature>
<dbReference type="InterPro" id="IPR043683">
    <property type="entry name" value="TetX_monooxygenase"/>
</dbReference>
<dbReference type="AlphaFoldDB" id="A0A2S9JBQ8"/>
<comment type="subunit">
    <text evidence="5">Monomer.</text>
</comment>
<keyword evidence="1 5" id="KW-0285">Flavoprotein</keyword>
<dbReference type="PRINTS" id="PR00420">
    <property type="entry name" value="RNGMNOXGNASE"/>
</dbReference>
<evidence type="ECO:0000259" key="6">
    <source>
        <dbReference type="Pfam" id="PF01494"/>
    </source>
</evidence>
<comment type="domain">
    <text evidence="5">Consists of an N-terminal FAD-binding domain with a Rossman fold and a C-terminal substrate-binding domain.</text>
</comment>
<organism evidence="7 8">
    <name type="scientific">Phyllobacterium myrsinacearum</name>
    <dbReference type="NCBI Taxonomy" id="28101"/>
    <lineage>
        <taxon>Bacteria</taxon>
        <taxon>Pseudomonadati</taxon>
        <taxon>Pseudomonadota</taxon>
        <taxon>Alphaproteobacteria</taxon>
        <taxon>Hyphomicrobiales</taxon>
        <taxon>Phyllobacteriaceae</taxon>
        <taxon>Phyllobacterium</taxon>
    </lineage>
</organism>
<evidence type="ECO:0000313" key="8">
    <source>
        <dbReference type="Proteomes" id="UP000238563"/>
    </source>
</evidence>
<dbReference type="OrthoDB" id="4230779at2"/>
<feature type="binding site" evidence="5">
    <location>
        <position position="289"/>
    </location>
    <ligand>
        <name>FAD</name>
        <dbReference type="ChEBI" id="CHEBI:57692"/>
    </ligand>
</feature>
<evidence type="ECO:0000313" key="7">
    <source>
        <dbReference type="EMBL" id="PRD50259.1"/>
    </source>
</evidence>
<comment type="function">
    <text evidence="5">An FAD-requiring monooxygenase active on some tetracycline antibiotic derivatives, which leads to their inactivation. Hydroxylates carbon 11a of tetracycline and some analogs.</text>
</comment>
<dbReference type="PANTHER" id="PTHR46972:SF1">
    <property type="entry name" value="FAD DEPENDENT OXIDOREDUCTASE DOMAIN-CONTAINING PROTEIN"/>
    <property type="match status" value="1"/>
</dbReference>
<comment type="cofactor">
    <cofactor evidence="5">
        <name>FAD</name>
        <dbReference type="ChEBI" id="CHEBI:57692"/>
    </cofactor>
</comment>
<dbReference type="EMBL" id="PVBT01000008">
    <property type="protein sequence ID" value="PRD50259.1"/>
    <property type="molecule type" value="Genomic_DNA"/>
</dbReference>
<sequence>MSKKSSVAIVGGGPGGLLLARMLYLKGVAFTVYERDESPVHRGQGGMLDLHPGTGQYAMKRAGLFAEFQHFARYEDQGTRLYDKHGLLVYQDDASDGDRPEIDRSQLRDLLLQSIPADSVRWGCRLTQAVPRDDGTFELRFENGSVARHDFVAGADGAWSKVRLLVSDAKPRHIGLTLYELAIDDADTRHPGIAALVGRGTMIAKGDGKSIFAQRNANAHIRVYAALPGEERPGFEATKESLAAQFAGWDGSLLQLFDAAKDTVRPWPICALPVGHRWQSRAGVTLIGDAAHVMPPAGVGGNLALRDAADLADALTGDEDRTIAVRAYEALMWERAATAAGEAMQAMAAGFAEDSLEATMKRISGVA</sequence>
<protein>
    <recommendedName>
        <fullName evidence="5">Flavin-dependent monooxygenase</fullName>
    </recommendedName>
    <alternativeName>
        <fullName evidence="5">TetX monooxygenase</fullName>
        <shortName evidence="5">TetX</shortName>
        <ecNumber evidence="5">1.14.13.-</ecNumber>
    </alternativeName>
</protein>
<evidence type="ECO:0000256" key="5">
    <source>
        <dbReference type="HAMAP-Rule" id="MF_00845"/>
    </source>
</evidence>
<dbReference type="RefSeq" id="WP_105737282.1">
    <property type="nucleotide sequence ID" value="NZ_PVBT01000008.1"/>
</dbReference>
<dbReference type="HAMAP" id="MF_00845">
    <property type="entry name" value="TetX_monooxygenase"/>
    <property type="match status" value="1"/>
</dbReference>
<comment type="subcellular location">
    <subcellularLocation>
        <location evidence="5">Cytoplasm</location>
    </subcellularLocation>
</comment>
<dbReference type="GO" id="GO:0046677">
    <property type="term" value="P:response to antibiotic"/>
    <property type="evidence" value="ECO:0007669"/>
    <property type="project" value="InterPro"/>
</dbReference>
<dbReference type="GO" id="GO:0071949">
    <property type="term" value="F:FAD binding"/>
    <property type="evidence" value="ECO:0007669"/>
    <property type="project" value="InterPro"/>
</dbReference>
<evidence type="ECO:0000256" key="1">
    <source>
        <dbReference type="ARBA" id="ARBA00022630"/>
    </source>
</evidence>
<dbReference type="InterPro" id="IPR036188">
    <property type="entry name" value="FAD/NAD-bd_sf"/>
</dbReference>
<proteinExistence type="inferred from homology"/>
<evidence type="ECO:0000256" key="3">
    <source>
        <dbReference type="ARBA" id="ARBA00023002"/>
    </source>
</evidence>
<keyword evidence="2 5" id="KW-0274">FAD</keyword>
<keyword evidence="3 5" id="KW-0560">Oxidoreductase</keyword>
<gene>
    <name evidence="7" type="ORF">C5750_23400</name>
</gene>
<keyword evidence="5" id="KW-0521">NADP</keyword>
<dbReference type="EC" id="1.14.13.-" evidence="5"/>
<comment type="similarity">
    <text evidence="5">Belongs to the aromatic-ring hydroxylase family. TetX subfamily.</text>
</comment>
<dbReference type="Proteomes" id="UP000238563">
    <property type="component" value="Unassembled WGS sequence"/>
</dbReference>
<dbReference type="Gene3D" id="3.50.50.60">
    <property type="entry name" value="FAD/NAD(P)-binding domain"/>
    <property type="match status" value="1"/>
</dbReference>
<feature type="binding site" evidence="5">
    <location>
        <position position="42"/>
    </location>
    <ligand>
        <name>NADPH</name>
        <dbReference type="ChEBI" id="CHEBI:57783"/>
    </ligand>
</feature>
<name>A0A2S9JBQ8_9HYPH</name>
<dbReference type="SUPFAM" id="SSF51905">
    <property type="entry name" value="FAD/NAD(P)-binding domain"/>
    <property type="match status" value="1"/>
</dbReference>
<keyword evidence="4 5" id="KW-0503">Monooxygenase</keyword>
<dbReference type="GO" id="GO:0005737">
    <property type="term" value="C:cytoplasm"/>
    <property type="evidence" value="ECO:0007669"/>
    <property type="project" value="UniProtKB-SubCell"/>
</dbReference>